<feature type="compositionally biased region" description="Basic and acidic residues" evidence="5">
    <location>
        <begin position="1"/>
        <end position="17"/>
    </location>
</feature>
<name>A0AAW1QYZ3_9CHLO</name>
<evidence type="ECO:0000313" key="6">
    <source>
        <dbReference type="EMBL" id="KAK9826773.1"/>
    </source>
</evidence>
<reference evidence="6 7" key="1">
    <citation type="journal article" date="2024" name="Nat. Commun.">
        <title>Phylogenomics reveals the evolutionary origins of lichenization in chlorophyte algae.</title>
        <authorList>
            <person name="Puginier C."/>
            <person name="Libourel C."/>
            <person name="Otte J."/>
            <person name="Skaloud P."/>
            <person name="Haon M."/>
            <person name="Grisel S."/>
            <person name="Petersen M."/>
            <person name="Berrin J.G."/>
            <person name="Delaux P.M."/>
            <person name="Dal Grande F."/>
            <person name="Keller J."/>
        </authorList>
    </citation>
    <scope>NUCLEOTIDE SEQUENCE [LARGE SCALE GENOMIC DNA]</scope>
    <source>
        <strain evidence="6 7">SAG 245.80</strain>
    </source>
</reference>
<comment type="subcellular location">
    <subcellularLocation>
        <location evidence="1">Membrane</location>
        <topology evidence="1">Multi-pass membrane protein</topology>
    </subcellularLocation>
</comment>
<evidence type="ECO:0008006" key="8">
    <source>
        <dbReference type="Google" id="ProtNLM"/>
    </source>
</evidence>
<dbReference type="AlphaFoldDB" id="A0AAW1QYZ3"/>
<accession>A0AAW1QYZ3</accession>
<keyword evidence="3" id="KW-1133">Transmembrane helix</keyword>
<evidence type="ECO:0000256" key="4">
    <source>
        <dbReference type="ARBA" id="ARBA00023136"/>
    </source>
</evidence>
<gene>
    <name evidence="6" type="ORF">WJX81_007932</name>
</gene>
<protein>
    <recommendedName>
        <fullName evidence="8">Mitochondrial import inner membrane translocase subunit tim23</fullName>
    </recommendedName>
</protein>
<dbReference type="GO" id="GO:0030150">
    <property type="term" value="P:protein import into mitochondrial matrix"/>
    <property type="evidence" value="ECO:0007669"/>
    <property type="project" value="TreeGrafter"/>
</dbReference>
<evidence type="ECO:0000256" key="1">
    <source>
        <dbReference type="ARBA" id="ARBA00004141"/>
    </source>
</evidence>
<keyword evidence="2" id="KW-0812">Transmembrane</keyword>
<feature type="region of interest" description="Disordered" evidence="5">
    <location>
        <begin position="1"/>
        <end position="45"/>
    </location>
</feature>
<keyword evidence="4" id="KW-0472">Membrane</keyword>
<comment type="caution">
    <text evidence="6">The sequence shown here is derived from an EMBL/GenBank/DDBJ whole genome shotgun (WGS) entry which is preliminary data.</text>
</comment>
<sequence>MGLFDSFRRPQQPERSGEGASPAAGELLSDSPVSTSAPAEALGNYEGHSIPGLSLPEGNQRLYNPYEGIGAAVDGRKATAFRLPTQPEFLFSEEAAVHHRSWSENLTYYTGTGYLSGALLGGGQGAAVAMRTRPELSAGADTSRLRLNRLLNQSGKTGRAAGNALGVLGLFFASFESGYGYLNDMRLPDWANSVGAGFTTGAIYRSTRGPRAAAVAGAVGAVAASALVAARRTLNKNL</sequence>
<dbReference type="InterPro" id="IPR045238">
    <property type="entry name" value="Tim23-like"/>
</dbReference>
<evidence type="ECO:0000313" key="7">
    <source>
        <dbReference type="Proteomes" id="UP001445335"/>
    </source>
</evidence>
<evidence type="ECO:0000256" key="2">
    <source>
        <dbReference type="ARBA" id="ARBA00022692"/>
    </source>
</evidence>
<proteinExistence type="predicted"/>
<evidence type="ECO:0000256" key="5">
    <source>
        <dbReference type="SAM" id="MobiDB-lite"/>
    </source>
</evidence>
<dbReference type="GO" id="GO:0008320">
    <property type="term" value="F:protein transmembrane transporter activity"/>
    <property type="evidence" value="ECO:0007669"/>
    <property type="project" value="TreeGrafter"/>
</dbReference>
<dbReference type="PANTHER" id="PTHR15371:SF0">
    <property type="entry name" value="SD19278P"/>
    <property type="match status" value="1"/>
</dbReference>
<evidence type="ECO:0000256" key="3">
    <source>
        <dbReference type="ARBA" id="ARBA00022989"/>
    </source>
</evidence>
<dbReference type="EMBL" id="JALJOU010000063">
    <property type="protein sequence ID" value="KAK9826773.1"/>
    <property type="molecule type" value="Genomic_DNA"/>
</dbReference>
<organism evidence="6 7">
    <name type="scientific">Elliptochloris bilobata</name>
    <dbReference type="NCBI Taxonomy" id="381761"/>
    <lineage>
        <taxon>Eukaryota</taxon>
        <taxon>Viridiplantae</taxon>
        <taxon>Chlorophyta</taxon>
        <taxon>core chlorophytes</taxon>
        <taxon>Trebouxiophyceae</taxon>
        <taxon>Trebouxiophyceae incertae sedis</taxon>
        <taxon>Elliptochloris clade</taxon>
        <taxon>Elliptochloris</taxon>
    </lineage>
</organism>
<keyword evidence="7" id="KW-1185">Reference proteome</keyword>
<dbReference type="GO" id="GO:0005744">
    <property type="term" value="C:TIM23 mitochondrial import inner membrane translocase complex"/>
    <property type="evidence" value="ECO:0007669"/>
    <property type="project" value="TreeGrafter"/>
</dbReference>
<dbReference type="Proteomes" id="UP001445335">
    <property type="component" value="Unassembled WGS sequence"/>
</dbReference>
<dbReference type="Pfam" id="PF02466">
    <property type="entry name" value="Tim17"/>
    <property type="match status" value="1"/>
</dbReference>
<dbReference type="PANTHER" id="PTHR15371">
    <property type="entry name" value="TIM23"/>
    <property type="match status" value="1"/>
</dbReference>